<sequence>MAAAAFFNQFADGFDHGRTRVTPPLVHTGPMKSGIRDSPLHSQQALRQRMCSDAWSMTDHSGLQPFSFR</sequence>
<gene>
    <name evidence="2" type="ORF">Fuma_06212</name>
</gene>
<name>A0A1P8WR60_9PLAN</name>
<proteinExistence type="predicted"/>
<dbReference type="STRING" id="1891926.Fuma_06212"/>
<evidence type="ECO:0000313" key="3">
    <source>
        <dbReference type="Proteomes" id="UP000187735"/>
    </source>
</evidence>
<organism evidence="2 3">
    <name type="scientific">Fuerstiella marisgermanici</name>
    <dbReference type="NCBI Taxonomy" id="1891926"/>
    <lineage>
        <taxon>Bacteria</taxon>
        <taxon>Pseudomonadati</taxon>
        <taxon>Planctomycetota</taxon>
        <taxon>Planctomycetia</taxon>
        <taxon>Planctomycetales</taxon>
        <taxon>Planctomycetaceae</taxon>
        <taxon>Fuerstiella</taxon>
    </lineage>
</organism>
<keyword evidence="3" id="KW-1185">Reference proteome</keyword>
<feature type="region of interest" description="Disordered" evidence="1">
    <location>
        <begin position="18"/>
        <end position="41"/>
    </location>
</feature>
<dbReference type="AlphaFoldDB" id="A0A1P8WR60"/>
<dbReference type="KEGG" id="fmr:Fuma_06212"/>
<accession>A0A1P8WR60</accession>
<protein>
    <submittedName>
        <fullName evidence="2">Uncharacterized protein</fullName>
    </submittedName>
</protein>
<dbReference type="EMBL" id="CP017641">
    <property type="protein sequence ID" value="APZ96543.1"/>
    <property type="molecule type" value="Genomic_DNA"/>
</dbReference>
<dbReference type="Proteomes" id="UP000187735">
    <property type="component" value="Chromosome"/>
</dbReference>
<reference evidence="2 3" key="1">
    <citation type="journal article" date="2016" name="Front. Microbiol.">
        <title>Fuerstia marisgermanicae gen. nov., sp. nov., an Unusual Member of the Phylum Planctomycetes from the German Wadden Sea.</title>
        <authorList>
            <person name="Kohn T."/>
            <person name="Heuer A."/>
            <person name="Jogler M."/>
            <person name="Vollmers J."/>
            <person name="Boedeker C."/>
            <person name="Bunk B."/>
            <person name="Rast P."/>
            <person name="Borchert D."/>
            <person name="Glockner I."/>
            <person name="Freese H.M."/>
            <person name="Klenk H.P."/>
            <person name="Overmann J."/>
            <person name="Kaster A.K."/>
            <person name="Rohde M."/>
            <person name="Wiegand S."/>
            <person name="Jogler C."/>
        </authorList>
    </citation>
    <scope>NUCLEOTIDE SEQUENCE [LARGE SCALE GENOMIC DNA]</scope>
    <source>
        <strain evidence="2 3">NH11</strain>
    </source>
</reference>
<evidence type="ECO:0000313" key="2">
    <source>
        <dbReference type="EMBL" id="APZ96543.1"/>
    </source>
</evidence>
<evidence type="ECO:0000256" key="1">
    <source>
        <dbReference type="SAM" id="MobiDB-lite"/>
    </source>
</evidence>